<dbReference type="PROSITE" id="PS51186">
    <property type="entry name" value="GNAT"/>
    <property type="match status" value="1"/>
</dbReference>
<dbReference type="CDD" id="cd04301">
    <property type="entry name" value="NAT_SF"/>
    <property type="match status" value="1"/>
</dbReference>
<dbReference type="Gene3D" id="3.40.630.30">
    <property type="match status" value="1"/>
</dbReference>
<dbReference type="SUPFAM" id="SSF55729">
    <property type="entry name" value="Acyl-CoA N-acyltransferases (Nat)"/>
    <property type="match status" value="1"/>
</dbReference>
<dbReference type="CDD" id="cd07574">
    <property type="entry name" value="nitrilase_Rim1_like"/>
    <property type="match status" value="1"/>
</dbReference>
<protein>
    <submittedName>
        <fullName evidence="3">Hydrolase</fullName>
    </submittedName>
</protein>
<keyword evidence="3" id="KW-0378">Hydrolase</keyword>
<dbReference type="InterPro" id="IPR003010">
    <property type="entry name" value="C-N_Hydrolase"/>
</dbReference>
<evidence type="ECO:0000259" key="1">
    <source>
        <dbReference type="PROSITE" id="PS50263"/>
    </source>
</evidence>
<dbReference type="EMBL" id="AP019782">
    <property type="protein sequence ID" value="BBL70976.1"/>
    <property type="molecule type" value="Genomic_DNA"/>
</dbReference>
<feature type="domain" description="CN hydrolase" evidence="1">
    <location>
        <begin position="226"/>
        <end position="481"/>
    </location>
</feature>
<dbReference type="InterPro" id="IPR016181">
    <property type="entry name" value="Acyl_CoA_acyltransferase"/>
</dbReference>
<dbReference type="PANTHER" id="PTHR23088">
    <property type="entry name" value="NITRILASE-RELATED"/>
    <property type="match status" value="1"/>
</dbReference>
<dbReference type="PANTHER" id="PTHR23088:SF50">
    <property type="entry name" value="HYDROLASE YHCX"/>
    <property type="match status" value="1"/>
</dbReference>
<dbReference type="PROSITE" id="PS50263">
    <property type="entry name" value="CN_HYDROLASE"/>
    <property type="match status" value="1"/>
</dbReference>
<dbReference type="InterPro" id="IPR036526">
    <property type="entry name" value="C-N_Hydrolase_sf"/>
</dbReference>
<dbReference type="Pfam" id="PF00795">
    <property type="entry name" value="CN_hydrolase"/>
    <property type="match status" value="1"/>
</dbReference>
<dbReference type="GO" id="GO:0016787">
    <property type="term" value="F:hydrolase activity"/>
    <property type="evidence" value="ECO:0007669"/>
    <property type="project" value="UniProtKB-KW"/>
</dbReference>
<dbReference type="GO" id="GO:0016747">
    <property type="term" value="F:acyltransferase activity, transferring groups other than amino-acyl groups"/>
    <property type="evidence" value="ECO:0007669"/>
    <property type="project" value="InterPro"/>
</dbReference>
<dbReference type="Pfam" id="PF00583">
    <property type="entry name" value="Acetyltransf_1"/>
    <property type="match status" value="1"/>
</dbReference>
<dbReference type="InterPro" id="IPR000182">
    <property type="entry name" value="GNAT_dom"/>
</dbReference>
<accession>A0A8D5AI49</accession>
<reference evidence="3" key="1">
    <citation type="submission" date="2019-06" db="EMBL/GenBank/DDBJ databases">
        <title>Complete genome sequence of Methylogaea oryzae strain JCM16910.</title>
        <authorList>
            <person name="Asakawa S."/>
        </authorList>
    </citation>
    <scope>NUCLEOTIDE SEQUENCE</scope>
    <source>
        <strain evidence="3">E10</strain>
    </source>
</reference>
<gene>
    <name evidence="3" type="ORF">MoryE10_15820</name>
</gene>
<dbReference type="Proteomes" id="UP000824988">
    <property type="component" value="Chromosome"/>
</dbReference>
<evidence type="ECO:0000313" key="4">
    <source>
        <dbReference type="Proteomes" id="UP000824988"/>
    </source>
</evidence>
<evidence type="ECO:0000313" key="3">
    <source>
        <dbReference type="EMBL" id="BBL70976.1"/>
    </source>
</evidence>
<dbReference type="RefSeq" id="WP_054774611.1">
    <property type="nucleotide sequence ID" value="NZ_AP019782.1"/>
</dbReference>
<dbReference type="SUPFAM" id="SSF56317">
    <property type="entry name" value="Carbon-nitrogen hydrolase"/>
    <property type="match status" value="1"/>
</dbReference>
<organism evidence="3 4">
    <name type="scientific">Methylogaea oryzae</name>
    <dbReference type="NCBI Taxonomy" id="1295382"/>
    <lineage>
        <taxon>Bacteria</taxon>
        <taxon>Pseudomonadati</taxon>
        <taxon>Pseudomonadota</taxon>
        <taxon>Gammaproteobacteria</taxon>
        <taxon>Methylococcales</taxon>
        <taxon>Methylococcaceae</taxon>
        <taxon>Methylogaea</taxon>
    </lineage>
</organism>
<feature type="domain" description="N-acetyltransferase" evidence="2">
    <location>
        <begin position="11"/>
        <end position="211"/>
    </location>
</feature>
<name>A0A8D5AI49_9GAMM</name>
<dbReference type="AlphaFoldDB" id="A0A8D5AI49"/>
<sequence>MKKDKAKKHKLLLRNLTLDDYGQVADLMNHVYGNLGGAWSKEQYTSQVTRFPQGQIGIEDNGVLVAASFSMIVDYARFGDTHTYAQITGEGHLTHHDPNGDTLYGVDIFVHPKHRGLRLGRRLYDARKELCRNLNIRRFIAGGRIPGYAKHAESLTPVQYIEQVKSRELFDPVLSFQLANGFHVRKVLTGYLPVDAESHGYATLLEWVNLDYVEHGPSLGGPKNVIRLGVVQWQMRTLGSVPELLQHAEFFIDAVAGYNADFVLFPEYMSAPLMGLFNDKRPADAIRALAGFSKEIRNGLLNMAMSYNINIVAGSLPEYSAHELYNVSWLLRRDGTFEAQYKIHVTPDEVSCWGVKGGDALKVFDTDCGKIAVLICYDSEFPELARLATIQGAQILFVPFWTDTKNAYQRVRYCSHARAIENECFVAIGGSVGNLPHAENMDIQYSQAAIFSPSDFSFPHDAILAEATPNTEMTLLADVNLELLRQVRSRGASCNLANRRLDLYRLDWH</sequence>
<keyword evidence="4" id="KW-1185">Reference proteome</keyword>
<dbReference type="Gene3D" id="3.60.110.10">
    <property type="entry name" value="Carbon-nitrogen hydrolase"/>
    <property type="match status" value="1"/>
</dbReference>
<evidence type="ECO:0000259" key="2">
    <source>
        <dbReference type="PROSITE" id="PS51186"/>
    </source>
</evidence>
<dbReference type="KEGG" id="moz:MoryE10_15820"/>
<proteinExistence type="predicted"/>